<reference evidence="1" key="2">
    <citation type="submission" date="2021-01" db="EMBL/GenBank/DDBJ databases">
        <authorList>
            <person name="Schikora-Tamarit M.A."/>
        </authorList>
    </citation>
    <scope>NUCLEOTIDE SEQUENCE</scope>
    <source>
        <strain evidence="1">CBS2887</strain>
    </source>
</reference>
<evidence type="ECO:0000313" key="1">
    <source>
        <dbReference type="EMBL" id="KAH3674758.1"/>
    </source>
</evidence>
<organism evidence="1 2">
    <name type="scientific">Wickerhamomyces pijperi</name>
    <name type="common">Yeast</name>
    <name type="synonym">Pichia pijperi</name>
    <dbReference type="NCBI Taxonomy" id="599730"/>
    <lineage>
        <taxon>Eukaryota</taxon>
        <taxon>Fungi</taxon>
        <taxon>Dikarya</taxon>
        <taxon>Ascomycota</taxon>
        <taxon>Saccharomycotina</taxon>
        <taxon>Saccharomycetes</taxon>
        <taxon>Phaffomycetales</taxon>
        <taxon>Wickerhamomycetaceae</taxon>
        <taxon>Wickerhamomyces</taxon>
    </lineage>
</organism>
<gene>
    <name evidence="1" type="ORF">WICPIJ_009490</name>
</gene>
<dbReference type="Proteomes" id="UP000774326">
    <property type="component" value="Unassembled WGS sequence"/>
</dbReference>
<accession>A0A9P8PM24</accession>
<sequence>MFRLELLELPLEMCLFSFPSPNNLLCFSSPELAVLPLTVPVLTLQLPALAADSTDSMLSLELILFNEVSEALMTLLRGLEPCLRSGVAVIDGLMFNFR</sequence>
<reference evidence="1" key="1">
    <citation type="journal article" date="2021" name="Open Biol.">
        <title>Shared evolutionary footprints suggest mitochondrial oxidative damage underlies multiple complex I losses in fungi.</title>
        <authorList>
            <person name="Schikora-Tamarit M.A."/>
            <person name="Marcet-Houben M."/>
            <person name="Nosek J."/>
            <person name="Gabaldon T."/>
        </authorList>
    </citation>
    <scope>NUCLEOTIDE SEQUENCE</scope>
    <source>
        <strain evidence="1">CBS2887</strain>
    </source>
</reference>
<name>A0A9P8PM24_WICPI</name>
<keyword evidence="2" id="KW-1185">Reference proteome</keyword>
<dbReference type="AlphaFoldDB" id="A0A9P8PM24"/>
<dbReference type="EMBL" id="JAEUBG010005469">
    <property type="protein sequence ID" value="KAH3674758.1"/>
    <property type="molecule type" value="Genomic_DNA"/>
</dbReference>
<comment type="caution">
    <text evidence="1">The sequence shown here is derived from an EMBL/GenBank/DDBJ whole genome shotgun (WGS) entry which is preliminary data.</text>
</comment>
<proteinExistence type="predicted"/>
<protein>
    <submittedName>
        <fullName evidence="1">Uncharacterized protein</fullName>
    </submittedName>
</protein>
<evidence type="ECO:0000313" key="2">
    <source>
        <dbReference type="Proteomes" id="UP000774326"/>
    </source>
</evidence>